<comment type="caution">
    <text evidence="2">The sequence shown here is derived from an EMBL/GenBank/DDBJ whole genome shotgun (WGS) entry which is preliminary data.</text>
</comment>
<dbReference type="EMBL" id="JAQIZT010000008">
    <property type="protein sequence ID" value="KAJ6986831.1"/>
    <property type="molecule type" value="Genomic_DNA"/>
</dbReference>
<dbReference type="PANTHER" id="PTHR47683:SF2">
    <property type="entry name" value="RNA-BINDING S4 DOMAIN-CONTAINING PROTEIN"/>
    <property type="match status" value="1"/>
</dbReference>
<evidence type="ECO:0000256" key="1">
    <source>
        <dbReference type="SAM" id="MobiDB-lite"/>
    </source>
</evidence>
<dbReference type="Proteomes" id="UP001164929">
    <property type="component" value="Chromosome 8"/>
</dbReference>
<dbReference type="InterPro" id="IPR050343">
    <property type="entry name" value="RsuA_PseudoU_synthase"/>
</dbReference>
<organism evidence="2 3">
    <name type="scientific">Populus alba x Populus x berolinensis</name>
    <dbReference type="NCBI Taxonomy" id="444605"/>
    <lineage>
        <taxon>Eukaryota</taxon>
        <taxon>Viridiplantae</taxon>
        <taxon>Streptophyta</taxon>
        <taxon>Embryophyta</taxon>
        <taxon>Tracheophyta</taxon>
        <taxon>Spermatophyta</taxon>
        <taxon>Magnoliopsida</taxon>
        <taxon>eudicotyledons</taxon>
        <taxon>Gunneridae</taxon>
        <taxon>Pentapetalae</taxon>
        <taxon>rosids</taxon>
        <taxon>fabids</taxon>
        <taxon>Malpighiales</taxon>
        <taxon>Salicaceae</taxon>
        <taxon>Saliceae</taxon>
        <taxon>Populus</taxon>
    </lineage>
</organism>
<dbReference type="GO" id="GO:0032544">
    <property type="term" value="P:plastid translation"/>
    <property type="evidence" value="ECO:0007669"/>
    <property type="project" value="TreeGrafter"/>
</dbReference>
<dbReference type="GO" id="GO:0000489">
    <property type="term" value="P:maturation of SSU-rRNA from tetracistronic rRNA transcript (SSU-rRNA, LSU-rRNA, 4.5S-rRNA, 5S-rRNA)"/>
    <property type="evidence" value="ECO:0007669"/>
    <property type="project" value="TreeGrafter"/>
</dbReference>
<feature type="region of interest" description="Disordered" evidence="1">
    <location>
        <begin position="19"/>
        <end position="40"/>
    </location>
</feature>
<evidence type="ECO:0000313" key="2">
    <source>
        <dbReference type="EMBL" id="KAJ6986831.1"/>
    </source>
</evidence>
<name>A0AAD6MJM8_9ROSI</name>
<gene>
    <name evidence="2" type="ORF">NC653_020156</name>
</gene>
<dbReference type="AlphaFoldDB" id="A0AAD6MJM8"/>
<evidence type="ECO:0000313" key="3">
    <source>
        <dbReference type="Proteomes" id="UP001164929"/>
    </source>
</evidence>
<dbReference type="CDD" id="cd00165">
    <property type="entry name" value="S4"/>
    <property type="match status" value="1"/>
</dbReference>
<dbReference type="GO" id="GO:0000488">
    <property type="term" value="P:maturation of LSU-rRNA from tetracistronic rRNA transcript (SSU-rRNA, LSU-rRNA, 4.5S-rRNA, 5S-rRNA)"/>
    <property type="evidence" value="ECO:0007669"/>
    <property type="project" value="TreeGrafter"/>
</dbReference>
<dbReference type="PANTHER" id="PTHR47683">
    <property type="entry name" value="PSEUDOURIDINE SYNTHASE FAMILY PROTEIN-RELATED"/>
    <property type="match status" value="1"/>
</dbReference>
<proteinExistence type="predicted"/>
<keyword evidence="3" id="KW-1185">Reference proteome</keyword>
<dbReference type="GO" id="GO:0009507">
    <property type="term" value="C:chloroplast"/>
    <property type="evidence" value="ECO:0007669"/>
    <property type="project" value="TreeGrafter"/>
</dbReference>
<protein>
    <recommendedName>
        <fullName evidence="4">RNA-binding S4 domain-containing protein</fullName>
    </recommendedName>
</protein>
<sequence length="155" mass="16947">METSSSNLTLPARLIHAIAEAKTDPKKKKDKVKKESGDNVKAKQEVDAYARPKRKRLSKVLAAAGGKSLYNTLPWRRGGVSEALIFEGKVTVNGSVCNAPQDKMKSRSYLKPRPPLFTAGTLESCHKLSEGTGPFKVVHCAPDSVELLLQHPDRP</sequence>
<reference evidence="2" key="1">
    <citation type="journal article" date="2023" name="Mol. Ecol. Resour.">
        <title>Chromosome-level genome assembly of a triploid poplar Populus alba 'Berolinensis'.</title>
        <authorList>
            <person name="Chen S."/>
            <person name="Yu Y."/>
            <person name="Wang X."/>
            <person name="Wang S."/>
            <person name="Zhang T."/>
            <person name="Zhou Y."/>
            <person name="He R."/>
            <person name="Meng N."/>
            <person name="Wang Y."/>
            <person name="Liu W."/>
            <person name="Liu Z."/>
            <person name="Liu J."/>
            <person name="Guo Q."/>
            <person name="Huang H."/>
            <person name="Sederoff R.R."/>
            <person name="Wang G."/>
            <person name="Qu G."/>
            <person name="Chen S."/>
        </authorList>
    </citation>
    <scope>NUCLEOTIDE SEQUENCE</scope>
    <source>
        <strain evidence="2">SC-2020</strain>
    </source>
</reference>
<evidence type="ECO:0008006" key="4">
    <source>
        <dbReference type="Google" id="ProtNLM"/>
    </source>
</evidence>
<accession>A0AAD6MJM8</accession>